<dbReference type="Pfam" id="PF02879">
    <property type="entry name" value="PGM_PMM_II"/>
    <property type="match status" value="1"/>
</dbReference>
<comment type="caution">
    <text evidence="9">The sequence shown here is derived from an EMBL/GenBank/DDBJ whole genome shotgun (WGS) entry which is preliminary data.</text>
</comment>
<dbReference type="InterPro" id="IPR005845">
    <property type="entry name" value="A-D-PHexomutase_a/b/a-II"/>
</dbReference>
<evidence type="ECO:0000256" key="2">
    <source>
        <dbReference type="ARBA" id="ARBA00010231"/>
    </source>
</evidence>
<reference evidence="9 10" key="1">
    <citation type="submission" date="2019-03" db="EMBL/GenBank/DDBJ databases">
        <title>Thermus tengchongensis species for the arsenic transformation mechanism.</title>
        <authorList>
            <person name="Yuan G.C."/>
        </authorList>
    </citation>
    <scope>NUCLEOTIDE SEQUENCE [LARGE SCALE GENOMIC DNA]</scope>
    <source>
        <strain evidence="9 10">15W</strain>
    </source>
</reference>
<dbReference type="Pfam" id="PF02878">
    <property type="entry name" value="PGM_PMM_I"/>
    <property type="match status" value="1"/>
</dbReference>
<dbReference type="SUPFAM" id="SSF53738">
    <property type="entry name" value="Phosphoglucomutase, first 3 domains"/>
    <property type="match status" value="2"/>
</dbReference>
<organism evidence="9 10">
    <name type="scientific">Thermus tengchongensis</name>
    <dbReference type="NCBI Taxonomy" id="1214928"/>
    <lineage>
        <taxon>Bacteria</taxon>
        <taxon>Thermotogati</taxon>
        <taxon>Deinococcota</taxon>
        <taxon>Deinococci</taxon>
        <taxon>Thermales</taxon>
        <taxon>Thermaceae</taxon>
        <taxon>Thermus</taxon>
    </lineage>
</organism>
<keyword evidence="3" id="KW-0597">Phosphoprotein</keyword>
<evidence type="ECO:0000259" key="8">
    <source>
        <dbReference type="Pfam" id="PF02879"/>
    </source>
</evidence>
<evidence type="ECO:0000256" key="4">
    <source>
        <dbReference type="ARBA" id="ARBA00022723"/>
    </source>
</evidence>
<name>A0A4Y9FCF6_9DEIN</name>
<comment type="similarity">
    <text evidence="2">Belongs to the phosphohexose mutase family.</text>
</comment>
<dbReference type="Proteomes" id="UP000297668">
    <property type="component" value="Unassembled WGS sequence"/>
</dbReference>
<dbReference type="RefSeq" id="WP_135259943.1">
    <property type="nucleotide sequence ID" value="NZ_SJZF01000006.1"/>
</dbReference>
<accession>A0A4Y9FCF6</accession>
<proteinExistence type="inferred from homology"/>
<keyword evidence="6" id="KW-0413">Isomerase</keyword>
<dbReference type="PANTHER" id="PTHR43771:SF2">
    <property type="entry name" value="PHOSPHOMANNOMUTASE_PHOSPHOGLUCOMUTASE"/>
    <property type="match status" value="1"/>
</dbReference>
<protein>
    <submittedName>
        <fullName evidence="9">Phosphoglucomutase</fullName>
    </submittedName>
</protein>
<feature type="domain" description="Alpha-D-phosphohexomutase alpha/beta/alpha" evidence="8">
    <location>
        <begin position="144"/>
        <end position="243"/>
    </location>
</feature>
<dbReference type="GO" id="GO:0005975">
    <property type="term" value="P:carbohydrate metabolic process"/>
    <property type="evidence" value="ECO:0007669"/>
    <property type="project" value="InterPro"/>
</dbReference>
<evidence type="ECO:0000313" key="10">
    <source>
        <dbReference type="Proteomes" id="UP000297668"/>
    </source>
</evidence>
<dbReference type="AlphaFoldDB" id="A0A4Y9FCF6"/>
<evidence type="ECO:0000256" key="5">
    <source>
        <dbReference type="ARBA" id="ARBA00022842"/>
    </source>
</evidence>
<dbReference type="InterPro" id="IPR005844">
    <property type="entry name" value="A-D-PHexomutase_a/b/a-I"/>
</dbReference>
<keyword evidence="4" id="KW-0479">Metal-binding</keyword>
<evidence type="ECO:0000259" key="7">
    <source>
        <dbReference type="Pfam" id="PF02878"/>
    </source>
</evidence>
<sequence>MELYPTQDGFLGEIAKGFTFAAVARLAAGFGARVQEEGLGRVVVAHDARFLAGEMAEEAAGVLAGLGLETYLLRGPAPLPLFGFALEELGAAGFYLSAGRRPARYQGVRLRLGAGHPLAPEGVLLPEEAPEARGGFQVLDRKKAYVERLAQSAGEGLGAKAGVVYLDTLGGAGGGLMPLAFKRLGLGAELRELHPLPHPLFYGVDPDPRPENLSTLLVLLKAQEPPAVGFALDGDADRLAVVLPGGEVLPPEEVLARLQEALGGLEVEADGEGGFRFPWHLKEKDPFLAALFLLKVLL</sequence>
<feature type="domain" description="Alpha-D-phosphohexomutase alpha/beta/alpha" evidence="7">
    <location>
        <begin position="6"/>
        <end position="121"/>
    </location>
</feature>
<dbReference type="GO" id="GO:0016868">
    <property type="term" value="F:intramolecular phosphotransferase activity"/>
    <property type="evidence" value="ECO:0007669"/>
    <property type="project" value="InterPro"/>
</dbReference>
<evidence type="ECO:0000256" key="3">
    <source>
        <dbReference type="ARBA" id="ARBA00022553"/>
    </source>
</evidence>
<dbReference type="GO" id="GO:0046872">
    <property type="term" value="F:metal ion binding"/>
    <property type="evidence" value="ECO:0007669"/>
    <property type="project" value="UniProtKB-KW"/>
</dbReference>
<keyword evidence="5" id="KW-0460">Magnesium</keyword>
<comment type="cofactor">
    <cofactor evidence="1">
        <name>Mg(2+)</name>
        <dbReference type="ChEBI" id="CHEBI:18420"/>
    </cofactor>
</comment>
<evidence type="ECO:0000313" key="9">
    <source>
        <dbReference type="EMBL" id="TFU26781.1"/>
    </source>
</evidence>
<dbReference type="Gene3D" id="3.40.120.10">
    <property type="entry name" value="Alpha-D-Glucose-1,6-Bisphosphate, subunit A, domain 3"/>
    <property type="match status" value="2"/>
</dbReference>
<evidence type="ECO:0000256" key="1">
    <source>
        <dbReference type="ARBA" id="ARBA00001946"/>
    </source>
</evidence>
<evidence type="ECO:0000256" key="6">
    <source>
        <dbReference type="ARBA" id="ARBA00023235"/>
    </source>
</evidence>
<dbReference type="PANTHER" id="PTHR43771">
    <property type="entry name" value="PHOSPHOMANNOMUTASE"/>
    <property type="match status" value="1"/>
</dbReference>
<gene>
    <name evidence="9" type="ORF">E0687_04905</name>
</gene>
<dbReference type="EMBL" id="SJZF01000006">
    <property type="protein sequence ID" value="TFU26781.1"/>
    <property type="molecule type" value="Genomic_DNA"/>
</dbReference>
<dbReference type="InterPro" id="IPR016055">
    <property type="entry name" value="A-D-PHexomutase_a/b/a-I/II/III"/>
</dbReference>